<dbReference type="PANTHER" id="PTHR42844">
    <property type="entry name" value="DIHYDRONEOPTERIN ALDOLASE 1-RELATED"/>
    <property type="match status" value="1"/>
</dbReference>
<dbReference type="GO" id="GO:0004150">
    <property type="term" value="F:dihydroneopterin aldolase activity"/>
    <property type="evidence" value="ECO:0007669"/>
    <property type="project" value="UniProtKB-EC"/>
</dbReference>
<evidence type="ECO:0000256" key="7">
    <source>
        <dbReference type="ARBA" id="ARBA00032903"/>
    </source>
</evidence>
<dbReference type="SMART" id="SM00905">
    <property type="entry name" value="FolB"/>
    <property type="match status" value="1"/>
</dbReference>
<dbReference type="EMBL" id="CAFAAH010000012">
    <property type="protein sequence ID" value="CAB4788052.1"/>
    <property type="molecule type" value="Genomic_DNA"/>
</dbReference>
<evidence type="ECO:0000256" key="4">
    <source>
        <dbReference type="ARBA" id="ARBA00013043"/>
    </source>
</evidence>
<dbReference type="InterPro" id="IPR006156">
    <property type="entry name" value="Dihydroneopterin_aldolase"/>
</dbReference>
<comment type="pathway">
    <text evidence="2">Cofactor biosynthesis; tetrahydrofolate biosynthesis; 2-amino-4-hydroxy-6-hydroxymethyl-7,8-dihydropteridine diphosphate from 7,8-dihydroneopterin triphosphate: step 3/4.</text>
</comment>
<feature type="domain" description="Dihydroneopterin aldolase/epimerase" evidence="8">
    <location>
        <begin position="16"/>
        <end position="128"/>
    </location>
</feature>
<keyword evidence="6" id="KW-0456">Lyase</keyword>
<protein>
    <recommendedName>
        <fullName evidence="4">dihydroneopterin aldolase</fullName>
        <ecNumber evidence="4">4.1.2.25</ecNumber>
    </recommendedName>
    <alternativeName>
        <fullName evidence="7">7,8-dihydroneopterin aldolase</fullName>
    </alternativeName>
</protein>
<dbReference type="InterPro" id="IPR006157">
    <property type="entry name" value="FolB_dom"/>
</dbReference>
<keyword evidence="5" id="KW-0289">Folate biosynthesis</keyword>
<accession>A0A6J6WTB2</accession>
<dbReference type="PANTHER" id="PTHR42844:SF1">
    <property type="entry name" value="DIHYDRONEOPTERIN ALDOLASE 1-RELATED"/>
    <property type="match status" value="1"/>
</dbReference>
<evidence type="ECO:0000256" key="1">
    <source>
        <dbReference type="ARBA" id="ARBA00001353"/>
    </source>
</evidence>
<dbReference type="Pfam" id="PF02152">
    <property type="entry name" value="FolB"/>
    <property type="match status" value="1"/>
</dbReference>
<dbReference type="EC" id="4.1.2.25" evidence="4"/>
<dbReference type="EMBL" id="CAFBLK010000162">
    <property type="protein sequence ID" value="CAB4872401.1"/>
    <property type="molecule type" value="Genomic_DNA"/>
</dbReference>
<comment type="similarity">
    <text evidence="3">Belongs to the DHNA family.</text>
</comment>
<proteinExistence type="inferred from homology"/>
<dbReference type="GO" id="GO:0005737">
    <property type="term" value="C:cytoplasm"/>
    <property type="evidence" value="ECO:0007669"/>
    <property type="project" value="TreeGrafter"/>
</dbReference>
<dbReference type="NCBIfam" id="TIGR00525">
    <property type="entry name" value="folB"/>
    <property type="match status" value="1"/>
</dbReference>
<comment type="catalytic activity">
    <reaction evidence="1">
        <text>7,8-dihydroneopterin = 6-hydroxymethyl-7,8-dihydropterin + glycolaldehyde</text>
        <dbReference type="Rhea" id="RHEA:10540"/>
        <dbReference type="ChEBI" id="CHEBI:17001"/>
        <dbReference type="ChEBI" id="CHEBI:17071"/>
        <dbReference type="ChEBI" id="CHEBI:44841"/>
        <dbReference type="EC" id="4.1.2.25"/>
    </reaction>
</comment>
<dbReference type="EMBL" id="CAEZWM010000261">
    <property type="protein sequence ID" value="CAB4672827.1"/>
    <property type="molecule type" value="Genomic_DNA"/>
</dbReference>
<evidence type="ECO:0000259" key="8">
    <source>
        <dbReference type="SMART" id="SM00905"/>
    </source>
</evidence>
<evidence type="ECO:0000313" key="9">
    <source>
        <dbReference type="EMBL" id="CAB4672827.1"/>
    </source>
</evidence>
<evidence type="ECO:0000313" key="10">
    <source>
        <dbReference type="EMBL" id="CAB4782430.1"/>
    </source>
</evidence>
<dbReference type="Gene3D" id="3.30.1130.10">
    <property type="match status" value="1"/>
</dbReference>
<dbReference type="GO" id="GO:0046656">
    <property type="term" value="P:folic acid biosynthetic process"/>
    <property type="evidence" value="ECO:0007669"/>
    <property type="project" value="UniProtKB-KW"/>
</dbReference>
<gene>
    <name evidence="9" type="ORF">UFOPK2242_01555</name>
    <name evidence="10" type="ORF">UFOPK2925_00947</name>
    <name evidence="11" type="ORF">UFOPK2996_00216</name>
    <name evidence="12" type="ORF">UFOPK3317_00961</name>
    <name evidence="13" type="ORF">UFOPK3974_01529</name>
    <name evidence="14" type="ORF">UFOPK4071_00224</name>
</gene>
<dbReference type="InterPro" id="IPR043133">
    <property type="entry name" value="GTP-CH-I_C/QueF"/>
</dbReference>
<evidence type="ECO:0000256" key="2">
    <source>
        <dbReference type="ARBA" id="ARBA00005013"/>
    </source>
</evidence>
<evidence type="ECO:0000313" key="13">
    <source>
        <dbReference type="EMBL" id="CAB5001307.1"/>
    </source>
</evidence>
<dbReference type="EMBL" id="CAEZZU010000135">
    <property type="protein sequence ID" value="CAB4782430.1"/>
    <property type="molecule type" value="Genomic_DNA"/>
</dbReference>
<evidence type="ECO:0000256" key="5">
    <source>
        <dbReference type="ARBA" id="ARBA00022909"/>
    </source>
</evidence>
<dbReference type="EMBL" id="CAFBOR010000271">
    <property type="protein sequence ID" value="CAB5001307.1"/>
    <property type="molecule type" value="Genomic_DNA"/>
</dbReference>
<evidence type="ECO:0000313" key="12">
    <source>
        <dbReference type="EMBL" id="CAB4872401.1"/>
    </source>
</evidence>
<evidence type="ECO:0000256" key="6">
    <source>
        <dbReference type="ARBA" id="ARBA00023239"/>
    </source>
</evidence>
<dbReference type="NCBIfam" id="TIGR00526">
    <property type="entry name" value="folB_dom"/>
    <property type="match status" value="1"/>
</dbReference>
<organism evidence="11">
    <name type="scientific">freshwater metagenome</name>
    <dbReference type="NCBI Taxonomy" id="449393"/>
    <lineage>
        <taxon>unclassified sequences</taxon>
        <taxon>metagenomes</taxon>
        <taxon>ecological metagenomes</taxon>
    </lineage>
</organism>
<reference evidence="11" key="1">
    <citation type="submission" date="2020-05" db="EMBL/GenBank/DDBJ databases">
        <authorList>
            <person name="Chiriac C."/>
            <person name="Salcher M."/>
            <person name="Ghai R."/>
            <person name="Kavagutti S V."/>
        </authorList>
    </citation>
    <scope>NUCLEOTIDE SEQUENCE</scope>
</reference>
<evidence type="ECO:0000313" key="11">
    <source>
        <dbReference type="EMBL" id="CAB4788052.1"/>
    </source>
</evidence>
<evidence type="ECO:0000313" key="14">
    <source>
        <dbReference type="EMBL" id="CAB5002633.1"/>
    </source>
</evidence>
<dbReference type="EMBL" id="CAFBPF010000014">
    <property type="protein sequence ID" value="CAB5002633.1"/>
    <property type="molecule type" value="Genomic_DNA"/>
</dbReference>
<dbReference type="SUPFAM" id="SSF55620">
    <property type="entry name" value="Tetrahydrobiopterin biosynthesis enzymes-like"/>
    <property type="match status" value="1"/>
</dbReference>
<evidence type="ECO:0000256" key="3">
    <source>
        <dbReference type="ARBA" id="ARBA00005708"/>
    </source>
</evidence>
<name>A0A6J6WTB2_9ZZZZ</name>
<sequence>MLAWSEVERFDVVATIQLRGLSLLGVHGVLPEEQKRAQPFEVDIDLTVDISKAAATDALEDTIDYGEITAMVARVVNDESYALIEKLATRIGEVCRTDPRVTGVVVTVKKMRPPVPEHIEYSAVRVEL</sequence>
<dbReference type="AlphaFoldDB" id="A0A6J6WTB2"/>